<evidence type="ECO:0000256" key="2">
    <source>
        <dbReference type="ARBA" id="ARBA00011971"/>
    </source>
</evidence>
<comment type="function">
    <text evidence="6">Catalyzes the transfer of a ribosyl phosphate group from 5-phosphoribose 1-diphosphate to orotate, leading to the formation of orotidine monophosphate (OMP).</text>
</comment>
<evidence type="ECO:0000256" key="5">
    <source>
        <dbReference type="ARBA" id="ARBA00022975"/>
    </source>
</evidence>
<dbReference type="Pfam" id="PF00156">
    <property type="entry name" value="Pribosyltran"/>
    <property type="match status" value="1"/>
</dbReference>
<dbReference type="OrthoDB" id="9783570at2"/>
<evidence type="ECO:0000259" key="7">
    <source>
        <dbReference type="Pfam" id="PF00156"/>
    </source>
</evidence>
<dbReference type="EC" id="2.4.2.10" evidence="2 6"/>
<dbReference type="AlphaFoldDB" id="A0A5A5T910"/>
<dbReference type="Proteomes" id="UP000322530">
    <property type="component" value="Unassembled WGS sequence"/>
</dbReference>
<keyword evidence="6" id="KW-0460">Magnesium</keyword>
<reference evidence="8 9" key="1">
    <citation type="submission" date="2019-01" db="EMBL/GenBank/DDBJ databases">
        <title>Draft genome sequence of Dictyobacter sp. Uno17.</title>
        <authorList>
            <person name="Wang C.M."/>
            <person name="Zheng Y."/>
            <person name="Sakai Y."/>
            <person name="Abe K."/>
            <person name="Yokota A."/>
            <person name="Yabe S."/>
        </authorList>
    </citation>
    <scope>NUCLEOTIDE SEQUENCE [LARGE SCALE GENOMIC DNA]</scope>
    <source>
        <strain evidence="8 9">Uno17</strain>
    </source>
</reference>
<feature type="binding site" evidence="6">
    <location>
        <position position="166"/>
    </location>
    <ligand>
        <name>orotate</name>
        <dbReference type="ChEBI" id="CHEBI:30839"/>
    </ligand>
</feature>
<comment type="similarity">
    <text evidence="6">Belongs to the purine/pyrimidine phosphoribosyltransferase family. PyrE subfamily.</text>
</comment>
<dbReference type="GO" id="GO:0019856">
    <property type="term" value="P:pyrimidine nucleobase biosynthetic process"/>
    <property type="evidence" value="ECO:0007669"/>
    <property type="project" value="TreeGrafter"/>
</dbReference>
<dbReference type="Gene3D" id="3.40.50.2020">
    <property type="match status" value="1"/>
</dbReference>
<comment type="subunit">
    <text evidence="6">Homodimer.</text>
</comment>
<dbReference type="GO" id="GO:0000287">
    <property type="term" value="F:magnesium ion binding"/>
    <property type="evidence" value="ECO:0007669"/>
    <property type="project" value="UniProtKB-UniRule"/>
</dbReference>
<feature type="binding site" evidence="6">
    <location>
        <position position="138"/>
    </location>
    <ligand>
        <name>orotate</name>
        <dbReference type="ChEBI" id="CHEBI:30839"/>
    </ligand>
</feature>
<organism evidence="8 9">
    <name type="scientific">Dictyobacter arantiisoli</name>
    <dbReference type="NCBI Taxonomy" id="2014874"/>
    <lineage>
        <taxon>Bacteria</taxon>
        <taxon>Bacillati</taxon>
        <taxon>Chloroflexota</taxon>
        <taxon>Ktedonobacteria</taxon>
        <taxon>Ktedonobacterales</taxon>
        <taxon>Dictyobacteraceae</taxon>
        <taxon>Dictyobacter</taxon>
    </lineage>
</organism>
<evidence type="ECO:0000313" key="8">
    <source>
        <dbReference type="EMBL" id="GCF07404.1"/>
    </source>
</evidence>
<evidence type="ECO:0000256" key="1">
    <source>
        <dbReference type="ARBA" id="ARBA00004889"/>
    </source>
</evidence>
<protein>
    <recommendedName>
        <fullName evidence="2 6">Orotate phosphoribosyltransferase</fullName>
        <shortName evidence="6">OPRT</shortName>
        <shortName evidence="6">OPRTase</shortName>
        <ecNumber evidence="2 6">2.4.2.10</ecNumber>
    </recommendedName>
</protein>
<name>A0A5A5T910_9CHLR</name>
<evidence type="ECO:0000313" key="9">
    <source>
        <dbReference type="Proteomes" id="UP000322530"/>
    </source>
</evidence>
<sequence length="224" mass="24571">MEQGTTRKNDPMIMQLFANVNAIVEDSHFVYSSGRHSSVYVNKDALYLHTGVIARLAQLMAQPYQADQIDVVVGPVIGGVILSQWVASHLNQRRTSGETLAVFAEKGSDSLDKQFAFNRGYDRYIADKNILVVEDVLTTGGSVHQVVDLVRRHGGNMIGISALCNRGNVQPKDVGDVPIHSLIELSLQTYSETECPFCQQDVPVNTVLGKGRAFLARQKAQAQS</sequence>
<comment type="caution">
    <text evidence="8">The sequence shown here is derived from an EMBL/GenBank/DDBJ whole genome shotgun (WGS) entry which is preliminary data.</text>
</comment>
<gene>
    <name evidence="6 8" type="primary">pyrE</name>
    <name evidence="8" type="ORF">KDI_09680</name>
</gene>
<accession>A0A5A5T910</accession>
<dbReference type="RefSeq" id="WP_149400425.1">
    <property type="nucleotide sequence ID" value="NZ_BIXY01000009.1"/>
</dbReference>
<comment type="pathway">
    <text evidence="1 6">Pyrimidine metabolism; UMP biosynthesis via de novo pathway; UMP from orotate: step 1/2.</text>
</comment>
<keyword evidence="9" id="KW-1185">Reference proteome</keyword>
<dbReference type="InterPro" id="IPR029057">
    <property type="entry name" value="PRTase-like"/>
</dbReference>
<feature type="binding site" description="in other chain" evidence="6">
    <location>
        <begin position="134"/>
        <end position="142"/>
    </location>
    <ligand>
        <name>5-phospho-alpha-D-ribose 1-diphosphate</name>
        <dbReference type="ChEBI" id="CHEBI:58017"/>
        <note>ligand shared between dimeric partners</note>
    </ligand>
</feature>
<dbReference type="SUPFAM" id="SSF53271">
    <property type="entry name" value="PRTase-like"/>
    <property type="match status" value="1"/>
</dbReference>
<dbReference type="CDD" id="cd06223">
    <property type="entry name" value="PRTases_typeI"/>
    <property type="match status" value="1"/>
</dbReference>
<evidence type="ECO:0000256" key="3">
    <source>
        <dbReference type="ARBA" id="ARBA00022676"/>
    </source>
</evidence>
<keyword evidence="4 6" id="KW-0808">Transferase</keyword>
<dbReference type="HAMAP" id="MF_01208">
    <property type="entry name" value="PyrE"/>
    <property type="match status" value="1"/>
</dbReference>
<keyword evidence="5 6" id="KW-0665">Pyrimidine biosynthesis</keyword>
<dbReference type="PANTHER" id="PTHR19278:SF9">
    <property type="entry name" value="URIDINE 5'-MONOPHOSPHATE SYNTHASE"/>
    <property type="match status" value="1"/>
</dbReference>
<feature type="domain" description="Phosphoribosyltransferase" evidence="7">
    <location>
        <begin position="45"/>
        <end position="170"/>
    </location>
</feature>
<dbReference type="GO" id="GO:0004588">
    <property type="term" value="F:orotate phosphoribosyltransferase activity"/>
    <property type="evidence" value="ECO:0007669"/>
    <property type="project" value="UniProtKB-UniRule"/>
</dbReference>
<proteinExistence type="inferred from homology"/>
<dbReference type="GO" id="GO:0044205">
    <property type="term" value="P:'de novo' UMP biosynthetic process"/>
    <property type="evidence" value="ECO:0007669"/>
    <property type="project" value="UniProtKB-UniRule"/>
</dbReference>
<feature type="binding site" description="in other chain" evidence="6">
    <location>
        <position position="106"/>
    </location>
    <ligand>
        <name>5-phospho-alpha-D-ribose 1-diphosphate</name>
        <dbReference type="ChEBI" id="CHEBI:58017"/>
        <note>ligand shared between dimeric partners</note>
    </ligand>
</feature>
<evidence type="ECO:0000256" key="6">
    <source>
        <dbReference type="HAMAP-Rule" id="MF_01208"/>
    </source>
</evidence>
<dbReference type="InterPro" id="IPR000836">
    <property type="entry name" value="PRTase_dom"/>
</dbReference>
<dbReference type="UniPathway" id="UPA00070">
    <property type="reaction ID" value="UER00119"/>
</dbReference>
<comment type="catalytic activity">
    <reaction evidence="6">
        <text>orotidine 5'-phosphate + diphosphate = orotate + 5-phospho-alpha-D-ribose 1-diphosphate</text>
        <dbReference type="Rhea" id="RHEA:10380"/>
        <dbReference type="ChEBI" id="CHEBI:30839"/>
        <dbReference type="ChEBI" id="CHEBI:33019"/>
        <dbReference type="ChEBI" id="CHEBI:57538"/>
        <dbReference type="ChEBI" id="CHEBI:58017"/>
        <dbReference type="EC" id="2.4.2.10"/>
    </reaction>
</comment>
<comment type="cofactor">
    <cofactor evidence="6">
        <name>Mg(2+)</name>
        <dbReference type="ChEBI" id="CHEBI:18420"/>
    </cofactor>
</comment>
<comment type="caution">
    <text evidence="6">Lacks conserved residue(s) required for the propagation of feature annotation.</text>
</comment>
<keyword evidence="3 6" id="KW-0328">Glycosyltransferase</keyword>
<dbReference type="PANTHER" id="PTHR19278">
    <property type="entry name" value="OROTATE PHOSPHORIBOSYLTRANSFERASE"/>
    <property type="match status" value="1"/>
</dbReference>
<dbReference type="EMBL" id="BIXY01000009">
    <property type="protein sequence ID" value="GCF07404.1"/>
    <property type="molecule type" value="Genomic_DNA"/>
</dbReference>
<dbReference type="InterPro" id="IPR023031">
    <property type="entry name" value="OPRT"/>
</dbReference>
<evidence type="ECO:0000256" key="4">
    <source>
        <dbReference type="ARBA" id="ARBA00022679"/>
    </source>
</evidence>